<dbReference type="InterPro" id="IPR027417">
    <property type="entry name" value="P-loop_NTPase"/>
</dbReference>
<dbReference type="GO" id="GO:0005525">
    <property type="term" value="F:GTP binding"/>
    <property type="evidence" value="ECO:0007669"/>
    <property type="project" value="UniProtKB-KW"/>
</dbReference>
<dbReference type="FunFam" id="3.40.50.300:FF:000541">
    <property type="entry name" value="Immunity related GTPase M"/>
    <property type="match status" value="2"/>
</dbReference>
<evidence type="ECO:0000313" key="7">
    <source>
        <dbReference type="EMBL" id="RXN04514.1"/>
    </source>
</evidence>
<dbReference type="Pfam" id="PF05049">
    <property type="entry name" value="IIGP"/>
    <property type="match status" value="3"/>
</dbReference>
<evidence type="ECO:0000256" key="1">
    <source>
        <dbReference type="ARBA" id="ARBA00005429"/>
    </source>
</evidence>
<evidence type="ECO:0000259" key="6">
    <source>
        <dbReference type="PROSITE" id="PS51716"/>
    </source>
</evidence>
<keyword evidence="4" id="KW-0342">GTP-binding</keyword>
<feature type="domain" description="IRG-type G" evidence="6">
    <location>
        <begin position="44"/>
        <end position="224"/>
    </location>
</feature>
<keyword evidence="2" id="KW-0547">Nucleotide-binding</keyword>
<dbReference type="InterPro" id="IPR030385">
    <property type="entry name" value="G_IRG_dom"/>
</dbReference>
<dbReference type="InterPro" id="IPR051515">
    <property type="entry name" value="IRG"/>
</dbReference>
<feature type="transmembrane region" description="Helical" evidence="5">
    <location>
        <begin position="978"/>
        <end position="997"/>
    </location>
</feature>
<evidence type="ECO:0000256" key="3">
    <source>
        <dbReference type="ARBA" id="ARBA00022801"/>
    </source>
</evidence>
<feature type="domain" description="IRG-type G" evidence="6">
    <location>
        <begin position="795"/>
        <end position="888"/>
    </location>
</feature>
<protein>
    <submittedName>
        <fullName evidence="7">Interferon-inducible GTPase 5-like protein</fullName>
    </submittedName>
</protein>
<dbReference type="EMBL" id="QBIY01013434">
    <property type="protein sequence ID" value="RXN04514.1"/>
    <property type="molecule type" value="Genomic_DNA"/>
</dbReference>
<dbReference type="STRING" id="84645.A0A498LDC2"/>
<feature type="transmembrane region" description="Helical" evidence="5">
    <location>
        <begin position="702"/>
        <end position="723"/>
    </location>
</feature>
<proteinExistence type="inferred from homology"/>
<evidence type="ECO:0000256" key="4">
    <source>
        <dbReference type="ARBA" id="ARBA00023134"/>
    </source>
</evidence>
<dbReference type="GO" id="GO:0016020">
    <property type="term" value="C:membrane"/>
    <property type="evidence" value="ECO:0007669"/>
    <property type="project" value="InterPro"/>
</dbReference>
<evidence type="ECO:0000313" key="8">
    <source>
        <dbReference type="Proteomes" id="UP000290572"/>
    </source>
</evidence>
<keyword evidence="3" id="KW-0378">Hydrolase</keyword>
<dbReference type="PROSITE" id="PS51716">
    <property type="entry name" value="G_IRG"/>
    <property type="match status" value="3"/>
</dbReference>
<sequence>MAFIDDFYMITQEDLEGIKESISTQDLPTAVNTIKEVLEKQDLVELNIGVTGESGSGKSTFVNAFRGLGDEEEGSAKTGPVETTMEPEVYPHPKYKTVKVWDLPGIGTPNFKADEYLKLVAFERYDFFIIIASDRFRECHIQLAEEIMRMGKKFYFVRSKIDSSIAAEKRKKSFDQKKTLDIIREDCENGLRKIGIEDPVVFLISNFELGKYDLNQLQERMERELPEHKRNVLMLALPNITLEINEKKKKVLQENIGKVALLSALVATVPIPGLSVGMDVAIVTKEIETYYSTFGLDDPTLQKLCERSGKTIEEFKSLMKSPLRAGINPASILSLAGAAFLVVAENTVEYAMATLTFEDDLITPGELEHLKESISTQDLPTAIKTIKEVLEKQDLVELNIGVTGESGSGKSTFVNAFRGLGDEDEGSSKTGPVETTMEPEVYPHPKYKTVKVWDLPGIGTPNFKADEYLKQVVFERYDFFIIIASDRFRECHIQLAKEIMRMGKRFYFVRSKIDSSIAAEKRKKSFDQKKTLDTIREDCENGLRKIGVEDPVVFLISGWELGKYDLNQLQERMERELPEHKRRVLMLALPNITLEINEKKKKVLQENIGRVALLSALVATVPIPGLSVAVDAALIAKELKRYYNAFGLDDPSLQKLCRTSGKTIKEVKSLMKSPFHQGISTSSILTLLGATALLISEDVVEMFVSFIPIIGSVVAGGMSYLTVSNMLKKALNDIADDSRNVLMASLETEVTQNEEACWLLHKSPSNEKMLQASSASSPCDYPARLLEDIFPKSKSNHRFRECHTQLAKEIMRMGKKFYFVRSKMDSIINAEKRKKSFDQKKTLDTIREDCEKGLRKISVEDPVKYDFSQLQERMERELPQHKRRVLMLALPNIILEINEKKKKALEKNIGKVALLSALVATVPIPGLSIALDVVIVINEIETYYSTFGLDDPSLQKLCERSGKTIEEFKSLMKSPLRCGINPALILSLVGAASLIVAENAVEYAVSLIPILGSLVAGGISYVTVFKMLKRALNDIAEDARNVLLASVQTEL</sequence>
<feature type="transmembrane region" description="Helical" evidence="5">
    <location>
        <begin position="1003"/>
        <end position="1024"/>
    </location>
</feature>
<feature type="domain" description="IRG-type G" evidence="6">
    <location>
        <begin position="396"/>
        <end position="576"/>
    </location>
</feature>
<comment type="similarity">
    <text evidence="1">Belongs to the TRAFAC class dynamin-like GTPase superfamily. IRG family.</text>
</comment>
<accession>A0A498LDC2</accession>
<gene>
    <name evidence="7" type="ORF">ROHU_033993</name>
</gene>
<dbReference type="SUPFAM" id="SSF52540">
    <property type="entry name" value="P-loop containing nucleoside triphosphate hydrolases"/>
    <property type="match status" value="2"/>
</dbReference>
<dbReference type="PANTHER" id="PTHR32341:SF10">
    <property type="entry name" value="INTERFERON-INDUCIBLE GTPASE 5"/>
    <property type="match status" value="1"/>
</dbReference>
<dbReference type="InterPro" id="IPR007743">
    <property type="entry name" value="Immunity-related_GTPase-like"/>
</dbReference>
<dbReference type="PANTHER" id="PTHR32341">
    <property type="entry name" value="INTERFERON-INDUCIBLE GTPASE"/>
    <property type="match status" value="1"/>
</dbReference>
<reference evidence="7 8" key="1">
    <citation type="submission" date="2018-03" db="EMBL/GenBank/DDBJ databases">
        <title>Draft genome sequence of Rohu Carp (Labeo rohita).</title>
        <authorList>
            <person name="Das P."/>
            <person name="Kushwaha B."/>
            <person name="Joshi C.G."/>
            <person name="Kumar D."/>
            <person name="Nagpure N.S."/>
            <person name="Sahoo L."/>
            <person name="Das S.P."/>
            <person name="Bit A."/>
            <person name="Patnaik S."/>
            <person name="Meher P.K."/>
            <person name="Jayasankar P."/>
            <person name="Koringa P.G."/>
            <person name="Patel N.V."/>
            <person name="Hinsu A.T."/>
            <person name="Kumar R."/>
            <person name="Pandey M."/>
            <person name="Agarwal S."/>
            <person name="Srivastava S."/>
            <person name="Singh M."/>
            <person name="Iquebal M.A."/>
            <person name="Jaiswal S."/>
            <person name="Angadi U.B."/>
            <person name="Kumar N."/>
            <person name="Raza M."/>
            <person name="Shah T.M."/>
            <person name="Rai A."/>
            <person name="Jena J.K."/>
        </authorList>
    </citation>
    <scope>NUCLEOTIDE SEQUENCE [LARGE SCALE GENOMIC DNA]</scope>
    <source>
        <strain evidence="7">DASCIFA01</strain>
        <tissue evidence="7">Testis</tissue>
    </source>
</reference>
<name>A0A498LDC2_LABRO</name>
<dbReference type="AlphaFoldDB" id="A0A498LDC2"/>
<comment type="caution">
    <text evidence="7">The sequence shown here is derived from an EMBL/GenBank/DDBJ whole genome shotgun (WGS) entry which is preliminary data.</text>
</comment>
<organism evidence="7 8">
    <name type="scientific">Labeo rohita</name>
    <name type="common">Indian major carp</name>
    <name type="synonym">Cyprinus rohita</name>
    <dbReference type="NCBI Taxonomy" id="84645"/>
    <lineage>
        <taxon>Eukaryota</taxon>
        <taxon>Metazoa</taxon>
        <taxon>Chordata</taxon>
        <taxon>Craniata</taxon>
        <taxon>Vertebrata</taxon>
        <taxon>Euteleostomi</taxon>
        <taxon>Actinopterygii</taxon>
        <taxon>Neopterygii</taxon>
        <taxon>Teleostei</taxon>
        <taxon>Ostariophysi</taxon>
        <taxon>Cypriniformes</taxon>
        <taxon>Cyprinidae</taxon>
        <taxon>Labeoninae</taxon>
        <taxon>Labeonini</taxon>
        <taxon>Labeo</taxon>
    </lineage>
</organism>
<keyword evidence="8" id="KW-1185">Reference proteome</keyword>
<dbReference type="Proteomes" id="UP000290572">
    <property type="component" value="Unassembled WGS sequence"/>
</dbReference>
<dbReference type="GO" id="GO:0016787">
    <property type="term" value="F:hydrolase activity"/>
    <property type="evidence" value="ECO:0007669"/>
    <property type="project" value="UniProtKB-KW"/>
</dbReference>
<keyword evidence="5" id="KW-0812">Transmembrane</keyword>
<dbReference type="Gene3D" id="3.40.50.300">
    <property type="entry name" value="P-loop containing nucleotide triphosphate hydrolases"/>
    <property type="match status" value="3"/>
</dbReference>
<evidence type="ECO:0000256" key="2">
    <source>
        <dbReference type="ARBA" id="ARBA00022741"/>
    </source>
</evidence>
<keyword evidence="5" id="KW-0472">Membrane</keyword>
<evidence type="ECO:0000256" key="5">
    <source>
        <dbReference type="SAM" id="Phobius"/>
    </source>
</evidence>
<keyword evidence="5" id="KW-1133">Transmembrane helix</keyword>